<gene>
    <name evidence="3" type="ORF">HNR37_001883</name>
</gene>
<dbReference type="Pfam" id="PF05016">
    <property type="entry name" value="ParE_toxin"/>
    <property type="match status" value="1"/>
</dbReference>
<dbReference type="EMBL" id="JACHID010000012">
    <property type="protein sequence ID" value="MBB5022545.1"/>
    <property type="molecule type" value="Genomic_DNA"/>
</dbReference>
<comment type="caution">
    <text evidence="3">The sequence shown here is derived from an EMBL/GenBank/DDBJ whole genome shotgun (WGS) entry which is preliminary data.</text>
</comment>
<dbReference type="InterPro" id="IPR035093">
    <property type="entry name" value="RelE/ParE_toxin_dom_sf"/>
</dbReference>
<dbReference type="SUPFAM" id="SSF143011">
    <property type="entry name" value="RelE-like"/>
    <property type="match status" value="1"/>
</dbReference>
<evidence type="ECO:0000313" key="4">
    <source>
        <dbReference type="Proteomes" id="UP000528322"/>
    </source>
</evidence>
<protein>
    <submittedName>
        <fullName evidence="3">mRNA interferase RelE/StbE</fullName>
    </submittedName>
</protein>
<evidence type="ECO:0000256" key="2">
    <source>
        <dbReference type="ARBA" id="ARBA00022649"/>
    </source>
</evidence>
<dbReference type="PANTHER" id="PTHR35601:SF1">
    <property type="entry name" value="TOXIN RELE"/>
    <property type="match status" value="1"/>
</dbReference>
<reference evidence="3 4" key="1">
    <citation type="submission" date="2020-08" db="EMBL/GenBank/DDBJ databases">
        <title>Genomic Encyclopedia of Type Strains, Phase IV (KMG-IV): sequencing the most valuable type-strain genomes for metagenomic binning, comparative biology and taxonomic classification.</title>
        <authorList>
            <person name="Goeker M."/>
        </authorList>
    </citation>
    <scope>NUCLEOTIDE SEQUENCE [LARGE SCALE GENOMIC DNA]</scope>
    <source>
        <strain evidence="3 4">DSM 22071</strain>
    </source>
</reference>
<sequence length="90" mass="10412">MSWKIDFDPAAVRELRKLDRPVAKRILDFLHNRLASIDDPRSIGEALKGDKLGGLWRYRVGDCRIIASIKDSELQLLVIRVGHRKDVYKQ</sequence>
<evidence type="ECO:0000313" key="3">
    <source>
        <dbReference type="EMBL" id="MBB5022545.1"/>
    </source>
</evidence>
<dbReference type="NCBIfam" id="TIGR02385">
    <property type="entry name" value="RelE_StbE"/>
    <property type="match status" value="1"/>
</dbReference>
<organism evidence="3 4">
    <name type="scientific">Desulfurispira natronophila</name>
    <dbReference type="NCBI Taxonomy" id="682562"/>
    <lineage>
        <taxon>Bacteria</taxon>
        <taxon>Pseudomonadati</taxon>
        <taxon>Chrysiogenota</taxon>
        <taxon>Chrysiogenia</taxon>
        <taxon>Chrysiogenales</taxon>
        <taxon>Chrysiogenaceae</taxon>
        <taxon>Desulfurispira</taxon>
    </lineage>
</organism>
<dbReference type="InterPro" id="IPR007712">
    <property type="entry name" value="RelE/ParE_toxin"/>
</dbReference>
<name>A0A7W8DHJ3_9BACT</name>
<evidence type="ECO:0000256" key="1">
    <source>
        <dbReference type="ARBA" id="ARBA00006226"/>
    </source>
</evidence>
<comment type="similarity">
    <text evidence="1">Belongs to the RelE toxin family.</text>
</comment>
<dbReference type="AlphaFoldDB" id="A0A7W8DHJ3"/>
<proteinExistence type="inferred from homology"/>
<accession>A0A7W8DHJ3</accession>
<keyword evidence="4" id="KW-1185">Reference proteome</keyword>
<keyword evidence="2" id="KW-1277">Toxin-antitoxin system</keyword>
<dbReference type="RefSeq" id="WP_183733245.1">
    <property type="nucleotide sequence ID" value="NZ_JACHID010000012.1"/>
</dbReference>
<dbReference type="Gene3D" id="3.30.2310.20">
    <property type="entry name" value="RelE-like"/>
    <property type="match status" value="1"/>
</dbReference>
<dbReference type="PANTHER" id="PTHR35601">
    <property type="entry name" value="TOXIN RELE"/>
    <property type="match status" value="1"/>
</dbReference>
<dbReference type="Proteomes" id="UP000528322">
    <property type="component" value="Unassembled WGS sequence"/>
</dbReference>